<dbReference type="InParanoid" id="A5E3X7"/>
<evidence type="ECO:0000313" key="3">
    <source>
        <dbReference type="EMBL" id="EDK46135.1"/>
    </source>
</evidence>
<dbReference type="GO" id="GO:0005829">
    <property type="term" value="C:cytosol"/>
    <property type="evidence" value="ECO:0007669"/>
    <property type="project" value="TreeGrafter"/>
</dbReference>
<protein>
    <recommendedName>
        <fullName evidence="2">NADP-dependent oxidoreductase domain-containing protein</fullName>
    </recommendedName>
</protein>
<evidence type="ECO:0000313" key="4">
    <source>
        <dbReference type="Proteomes" id="UP000001996"/>
    </source>
</evidence>
<dbReference type="Pfam" id="PF00248">
    <property type="entry name" value="Aldo_ket_red"/>
    <property type="match status" value="1"/>
</dbReference>
<dbReference type="Proteomes" id="UP000001996">
    <property type="component" value="Unassembled WGS sequence"/>
</dbReference>
<reference evidence="3 4" key="1">
    <citation type="journal article" date="2009" name="Nature">
        <title>Evolution of pathogenicity and sexual reproduction in eight Candida genomes.</title>
        <authorList>
            <person name="Butler G."/>
            <person name="Rasmussen M.D."/>
            <person name="Lin M.F."/>
            <person name="Santos M.A."/>
            <person name="Sakthikumar S."/>
            <person name="Munro C.A."/>
            <person name="Rheinbay E."/>
            <person name="Grabherr M."/>
            <person name="Forche A."/>
            <person name="Reedy J.L."/>
            <person name="Agrafioti I."/>
            <person name="Arnaud M.B."/>
            <person name="Bates S."/>
            <person name="Brown A.J."/>
            <person name="Brunke S."/>
            <person name="Costanzo M.C."/>
            <person name="Fitzpatrick D.A."/>
            <person name="de Groot P.W."/>
            <person name="Harris D."/>
            <person name="Hoyer L.L."/>
            <person name="Hube B."/>
            <person name="Klis F.M."/>
            <person name="Kodira C."/>
            <person name="Lennard N."/>
            <person name="Logue M.E."/>
            <person name="Martin R."/>
            <person name="Neiman A.M."/>
            <person name="Nikolaou E."/>
            <person name="Quail M.A."/>
            <person name="Quinn J."/>
            <person name="Santos M.C."/>
            <person name="Schmitzberger F.F."/>
            <person name="Sherlock G."/>
            <person name="Shah P."/>
            <person name="Silverstein K.A."/>
            <person name="Skrzypek M.S."/>
            <person name="Soll D."/>
            <person name="Staggs R."/>
            <person name="Stansfield I."/>
            <person name="Stumpf M.P."/>
            <person name="Sudbery P.E."/>
            <person name="Srikantha T."/>
            <person name="Zeng Q."/>
            <person name="Berman J."/>
            <person name="Berriman M."/>
            <person name="Heitman J."/>
            <person name="Gow N.A."/>
            <person name="Lorenz M.C."/>
            <person name="Birren B.W."/>
            <person name="Kellis M."/>
            <person name="Cuomo C.A."/>
        </authorList>
    </citation>
    <scope>NUCLEOTIDE SEQUENCE [LARGE SCALE GENOMIC DNA]</scope>
    <source>
        <strain evidence="4">ATCC 11503 / BCRC 21390 / CBS 2605 / JCM 1781 / NBRC 1676 / NRRL YB-4239</strain>
    </source>
</reference>
<dbReference type="InterPro" id="IPR036812">
    <property type="entry name" value="NAD(P)_OxRdtase_dom_sf"/>
</dbReference>
<evidence type="ECO:0000256" key="1">
    <source>
        <dbReference type="ARBA" id="ARBA00023002"/>
    </source>
</evidence>
<dbReference type="Gene3D" id="3.20.20.100">
    <property type="entry name" value="NADP-dependent oxidoreductase domain"/>
    <property type="match status" value="1"/>
</dbReference>
<dbReference type="PANTHER" id="PTHR42686">
    <property type="entry name" value="GH17980P-RELATED"/>
    <property type="match status" value="1"/>
</dbReference>
<keyword evidence="4" id="KW-1185">Reference proteome</keyword>
<dbReference type="OMA" id="FPRSSYK"/>
<name>A5E3X7_LODEL</name>
<dbReference type="HOGENOM" id="CLU_023205_7_2_1"/>
<dbReference type="STRING" id="379508.A5E3X7"/>
<gene>
    <name evidence="3" type="ORF">LELG_04315</name>
</gene>
<dbReference type="PRINTS" id="PR00069">
    <property type="entry name" value="ALDKETRDTASE"/>
</dbReference>
<evidence type="ECO:0000259" key="2">
    <source>
        <dbReference type="Pfam" id="PF00248"/>
    </source>
</evidence>
<dbReference type="EMBL" id="CH981529">
    <property type="protein sequence ID" value="EDK46135.1"/>
    <property type="molecule type" value="Genomic_DNA"/>
</dbReference>
<dbReference type="eggNOG" id="KOG1576">
    <property type="taxonomic scope" value="Eukaryota"/>
</dbReference>
<dbReference type="FunCoup" id="A5E3X7">
    <property type="interactions" value="199"/>
</dbReference>
<sequence>MTRAVNKPYSIDNLPPLIVGGAVFNYQYSSNPQALPIESLLKRAFDCGYNAIDTSPYYGPLEELLGEALLKLGYPRDSYYICTKAGRVKLDEFDYSRALVRQSVYRSLKRLNTDYLDLVYMHDIEFQTAQAVIDALRELQELKKEGKVRNIGVSGYPVSFLLDIALKWKEVNNGEPLDAVLSYSNGCLQNRILFDYYERFKSEAGVRKVLNGSILSMSLLRSAKTHDFHPASSELKQRVYEIASELKSKDGENDGVELAELATKYAIAEWLIKYKESIVLGVSNVEELNLAIDVYENLQKTGLTSEDKKLIDKVQHDLGKHMNETWPSGFH</sequence>
<feature type="domain" description="NADP-dependent oxidoreductase" evidence="2">
    <location>
        <begin position="16"/>
        <end position="312"/>
    </location>
</feature>
<dbReference type="SUPFAM" id="SSF51430">
    <property type="entry name" value="NAD(P)-linked oxidoreductase"/>
    <property type="match status" value="1"/>
</dbReference>
<organism evidence="3 4">
    <name type="scientific">Lodderomyces elongisporus (strain ATCC 11503 / CBS 2605 / JCM 1781 / NBRC 1676 / NRRL YB-4239)</name>
    <name type="common">Yeast</name>
    <name type="synonym">Saccharomyces elongisporus</name>
    <dbReference type="NCBI Taxonomy" id="379508"/>
    <lineage>
        <taxon>Eukaryota</taxon>
        <taxon>Fungi</taxon>
        <taxon>Dikarya</taxon>
        <taxon>Ascomycota</taxon>
        <taxon>Saccharomycotina</taxon>
        <taxon>Pichiomycetes</taxon>
        <taxon>Debaryomycetaceae</taxon>
        <taxon>Candida/Lodderomyces clade</taxon>
        <taxon>Lodderomyces</taxon>
    </lineage>
</organism>
<dbReference type="InterPro" id="IPR023210">
    <property type="entry name" value="NADP_OxRdtase_dom"/>
</dbReference>
<dbReference type="GO" id="GO:0070485">
    <property type="term" value="P:dehydro-D-arabinono-1,4-lactone biosynthetic process"/>
    <property type="evidence" value="ECO:0007669"/>
    <property type="project" value="EnsemblFungi"/>
</dbReference>
<dbReference type="GeneID" id="5231360"/>
<dbReference type="AlphaFoldDB" id="A5E3X7"/>
<dbReference type="KEGG" id="lel:PVL30_004040"/>
<dbReference type="VEuPathDB" id="FungiDB:LELG_04315"/>
<dbReference type="OrthoDB" id="5286008at2759"/>
<dbReference type="PANTHER" id="PTHR42686:SF1">
    <property type="entry name" value="GH17980P-RELATED"/>
    <property type="match status" value="1"/>
</dbReference>
<proteinExistence type="predicted"/>
<keyword evidence="1" id="KW-0560">Oxidoreductase</keyword>
<accession>A5E3X7</accession>
<dbReference type="GO" id="GO:0045290">
    <property type="term" value="F:D-arabinose 1-dehydrogenase [NAD(P)+] activity"/>
    <property type="evidence" value="ECO:0007669"/>
    <property type="project" value="EnsemblFungi"/>
</dbReference>
<dbReference type="InterPro" id="IPR020471">
    <property type="entry name" value="AKR"/>
</dbReference>